<gene>
    <name evidence="1" type="ordered locus">MCI_01195</name>
</gene>
<sequence length="262" mass="30425">MKYLPIVRYVKVKMDTSEGIEQYVHKNFEYDKELGVQLKSFLDTHSQIKEICEIASSMAEIVKVIPSKEIITGLKELLNNPNCYVRYAAVWSLVEIMERKPNIAIEVFIGVKELIINSNIDNYIRCEAIMNLAGIVEVIPHLAERAYSVLKGLLLNKPYYNEDVKYAAAVSLINIINVRSFDKASYKQVNRLIKIIDLHRTQNFYKDLYLEIDAKTTLHTITDHITQEYEKSKNPEVIEWFTTSFNELPKIKENSHYLSSRN</sequence>
<protein>
    <submittedName>
        <fullName evidence="1">Uncharacterized protein</fullName>
    </submittedName>
</protein>
<accession>H8KB53</accession>
<organism evidence="1 2">
    <name type="scientific">Rickettsia montanensis (strain OSU 85-930)</name>
    <dbReference type="NCBI Taxonomy" id="1105114"/>
    <lineage>
        <taxon>Bacteria</taxon>
        <taxon>Pseudomonadati</taxon>
        <taxon>Pseudomonadota</taxon>
        <taxon>Alphaproteobacteria</taxon>
        <taxon>Rickettsiales</taxon>
        <taxon>Rickettsiaceae</taxon>
        <taxon>Rickettsieae</taxon>
        <taxon>Rickettsia</taxon>
        <taxon>spotted fever group</taxon>
    </lineage>
</organism>
<dbReference type="Proteomes" id="UP000008008">
    <property type="component" value="Chromosome"/>
</dbReference>
<name>H8KB53_RICMS</name>
<dbReference type="AlphaFoldDB" id="H8KB53"/>
<dbReference type="EMBL" id="CP003340">
    <property type="protein sequence ID" value="AFC73194.1"/>
    <property type="molecule type" value="Genomic_DNA"/>
</dbReference>
<reference evidence="2" key="1">
    <citation type="submission" date="2012-02" db="EMBL/GenBank/DDBJ databases">
        <title>Complete genome sequence of Rickettsia montanensis strain OSU 85-930.</title>
        <authorList>
            <person name="Johnson S.L."/>
            <person name="Munk A.C."/>
            <person name="Han S."/>
            <person name="Bruce D.C."/>
            <person name="Dasch G.A."/>
        </authorList>
    </citation>
    <scope>NUCLEOTIDE SEQUENCE [LARGE SCALE GENOMIC DNA]</scope>
    <source>
        <strain evidence="2">OSU 85-930</strain>
    </source>
</reference>
<keyword evidence="2" id="KW-1185">Reference proteome</keyword>
<dbReference type="KEGG" id="rmo:MCI_01195"/>
<dbReference type="InterPro" id="IPR016024">
    <property type="entry name" value="ARM-type_fold"/>
</dbReference>
<evidence type="ECO:0000313" key="1">
    <source>
        <dbReference type="EMBL" id="AFC73194.1"/>
    </source>
</evidence>
<dbReference type="HOGENOM" id="CLU_102945_0_0_5"/>
<dbReference type="Gene3D" id="1.25.10.10">
    <property type="entry name" value="Leucine-rich Repeat Variant"/>
    <property type="match status" value="1"/>
</dbReference>
<proteinExistence type="predicted"/>
<dbReference type="InterPro" id="IPR011989">
    <property type="entry name" value="ARM-like"/>
</dbReference>
<dbReference type="RefSeq" id="WP_014409313.1">
    <property type="nucleotide sequence ID" value="NC_017043.1"/>
</dbReference>
<evidence type="ECO:0000313" key="2">
    <source>
        <dbReference type="Proteomes" id="UP000008008"/>
    </source>
</evidence>
<dbReference type="SUPFAM" id="SSF48371">
    <property type="entry name" value="ARM repeat"/>
    <property type="match status" value="1"/>
</dbReference>